<dbReference type="EMBL" id="CAJVPI010000129">
    <property type="protein sequence ID" value="CAG8485995.1"/>
    <property type="molecule type" value="Genomic_DNA"/>
</dbReference>
<evidence type="ECO:0000256" key="1">
    <source>
        <dbReference type="ARBA" id="ARBA00038357"/>
    </source>
</evidence>
<reference evidence="4" key="1">
    <citation type="submission" date="2021-06" db="EMBL/GenBank/DDBJ databases">
        <authorList>
            <person name="Kallberg Y."/>
            <person name="Tangrot J."/>
            <person name="Rosling A."/>
        </authorList>
    </citation>
    <scope>NUCLEOTIDE SEQUENCE</scope>
    <source>
        <strain evidence="4">BR232B</strain>
    </source>
</reference>
<gene>
    <name evidence="4" type="ORF">PBRASI_LOCUS1834</name>
</gene>
<feature type="region of interest" description="Disordered" evidence="2">
    <location>
        <begin position="1"/>
        <end position="43"/>
    </location>
</feature>
<dbReference type="Proteomes" id="UP000789739">
    <property type="component" value="Unassembled WGS sequence"/>
</dbReference>
<dbReference type="GO" id="GO:0020037">
    <property type="term" value="F:heme binding"/>
    <property type="evidence" value="ECO:0007669"/>
    <property type="project" value="UniProtKB-ARBA"/>
</dbReference>
<evidence type="ECO:0000313" key="4">
    <source>
        <dbReference type="EMBL" id="CAG8485995.1"/>
    </source>
</evidence>
<dbReference type="GO" id="GO:0016020">
    <property type="term" value="C:membrane"/>
    <property type="evidence" value="ECO:0007669"/>
    <property type="project" value="TreeGrafter"/>
</dbReference>
<organism evidence="4 5">
    <name type="scientific">Paraglomus brasilianum</name>
    <dbReference type="NCBI Taxonomy" id="144538"/>
    <lineage>
        <taxon>Eukaryota</taxon>
        <taxon>Fungi</taxon>
        <taxon>Fungi incertae sedis</taxon>
        <taxon>Mucoromycota</taxon>
        <taxon>Glomeromycotina</taxon>
        <taxon>Glomeromycetes</taxon>
        <taxon>Paraglomerales</taxon>
        <taxon>Paraglomeraceae</taxon>
        <taxon>Paraglomus</taxon>
    </lineage>
</organism>
<comment type="similarity">
    <text evidence="1">Belongs to the cytochrome b5 family. MAPR subfamily.</text>
</comment>
<feature type="domain" description="Cytochrome b5 heme-binding" evidence="3">
    <location>
        <begin position="32"/>
        <end position="130"/>
    </location>
</feature>
<dbReference type="PANTHER" id="PTHR10281">
    <property type="entry name" value="MEMBRANE-ASSOCIATED PROGESTERONE RECEPTOR COMPONENT-RELATED"/>
    <property type="match status" value="1"/>
</dbReference>
<dbReference type="InterPro" id="IPR036400">
    <property type="entry name" value="Cyt_B5-like_heme/steroid_sf"/>
</dbReference>
<dbReference type="Pfam" id="PF00173">
    <property type="entry name" value="Cyt-b5"/>
    <property type="match status" value="1"/>
</dbReference>
<evidence type="ECO:0000313" key="5">
    <source>
        <dbReference type="Proteomes" id="UP000789739"/>
    </source>
</evidence>
<feature type="compositionally biased region" description="Polar residues" evidence="2">
    <location>
        <begin position="33"/>
        <end position="42"/>
    </location>
</feature>
<accession>A0A9N8WGN5</accession>
<dbReference type="FunFam" id="3.10.120.10:FF:000003">
    <property type="entry name" value="membrane-associated progesterone receptor component 1"/>
    <property type="match status" value="1"/>
</dbReference>
<dbReference type="OrthoDB" id="899at2759"/>
<dbReference type="InterPro" id="IPR001199">
    <property type="entry name" value="Cyt_B5-like_heme/steroid-bd"/>
</dbReference>
<evidence type="ECO:0000259" key="3">
    <source>
        <dbReference type="SMART" id="SM01117"/>
    </source>
</evidence>
<dbReference type="AlphaFoldDB" id="A0A9N8WGN5"/>
<proteinExistence type="inferred from homology"/>
<keyword evidence="5" id="KW-1185">Reference proteome</keyword>
<comment type="caution">
    <text evidence="4">The sequence shown here is derived from an EMBL/GenBank/DDBJ whole genome shotgun (WGS) entry which is preliminary data.</text>
</comment>
<evidence type="ECO:0000256" key="2">
    <source>
        <dbReference type="SAM" id="MobiDB-lite"/>
    </source>
</evidence>
<dbReference type="InterPro" id="IPR050577">
    <property type="entry name" value="MAPR/NEUFC/NENF-like"/>
</dbReference>
<dbReference type="PANTHER" id="PTHR10281:SF115">
    <property type="entry name" value="BINDING PROTEIN, PUTATIVE (AFU_ORTHOLOGUE AFUA_4G06240)-RELATED"/>
    <property type="match status" value="1"/>
</dbReference>
<dbReference type="Gene3D" id="3.10.120.10">
    <property type="entry name" value="Cytochrome b5-like heme/steroid binding domain"/>
    <property type="match status" value="1"/>
</dbReference>
<dbReference type="SMART" id="SM01117">
    <property type="entry name" value="Cyt-b5"/>
    <property type="match status" value="1"/>
</dbReference>
<name>A0A9N8WGN5_9GLOM</name>
<dbReference type="GO" id="GO:0005783">
    <property type="term" value="C:endoplasmic reticulum"/>
    <property type="evidence" value="ECO:0007669"/>
    <property type="project" value="TreeGrafter"/>
</dbReference>
<dbReference type="SUPFAM" id="SSF55856">
    <property type="entry name" value="Cytochrome b5-like heme/steroid binding domain"/>
    <property type="match status" value="1"/>
</dbReference>
<sequence length="130" mass="13958">MARGGRDTAGSRLWGLAPPKDTNLDPPKDTPFTPEQLSQAGYNGSDADASIYVAVKGTVFDVSSKRELYGPGGAYSVFAGKDASRALGKSSTDPQDVVADFSTLDEAQLEVLDKWYTFFAERYNIVGKVV</sequence>
<protein>
    <submittedName>
        <fullName evidence="4">97_t:CDS:1</fullName>
    </submittedName>
</protein>